<dbReference type="InterPro" id="IPR017853">
    <property type="entry name" value="GH"/>
</dbReference>
<evidence type="ECO:0000259" key="5">
    <source>
        <dbReference type="SMART" id="SM00287"/>
    </source>
</evidence>
<feature type="signal peptide" evidence="4">
    <location>
        <begin position="1"/>
        <end position="20"/>
    </location>
</feature>
<keyword evidence="2" id="KW-0378">Hydrolase</keyword>
<dbReference type="InterPro" id="IPR002053">
    <property type="entry name" value="Glyco_hydro_25"/>
</dbReference>
<evidence type="ECO:0000256" key="2">
    <source>
        <dbReference type="ARBA" id="ARBA00022801"/>
    </source>
</evidence>
<evidence type="ECO:0000313" key="6">
    <source>
        <dbReference type="EMBL" id="KRM20318.1"/>
    </source>
</evidence>
<evidence type="ECO:0000256" key="1">
    <source>
        <dbReference type="ARBA" id="ARBA00010646"/>
    </source>
</evidence>
<organism evidence="6 7">
    <name type="scientific">Ligilactobacillus hayakitensis DSM 18933 = JCM 14209</name>
    <dbReference type="NCBI Taxonomy" id="1423755"/>
    <lineage>
        <taxon>Bacteria</taxon>
        <taxon>Bacillati</taxon>
        <taxon>Bacillota</taxon>
        <taxon>Bacilli</taxon>
        <taxon>Lactobacillales</taxon>
        <taxon>Lactobacillaceae</taxon>
        <taxon>Ligilactobacillus</taxon>
    </lineage>
</organism>
<feature type="chain" id="PRO_5006412861" evidence="4">
    <location>
        <begin position="21"/>
        <end position="408"/>
    </location>
</feature>
<dbReference type="Gene3D" id="3.20.20.80">
    <property type="entry name" value="Glycosidases"/>
    <property type="match status" value="1"/>
</dbReference>
<gene>
    <name evidence="6" type="ORF">FC40_GL000239</name>
</gene>
<dbReference type="Proteomes" id="UP000051054">
    <property type="component" value="Unassembled WGS sequence"/>
</dbReference>
<keyword evidence="3" id="KW-0326">Glycosidase</keyword>
<name>A0A0R1WRD3_9LACO</name>
<comment type="caution">
    <text evidence="6">The sequence shown here is derived from an EMBL/GenBank/DDBJ whole genome shotgun (WGS) entry which is preliminary data.</text>
</comment>
<keyword evidence="4" id="KW-0732">Signal</keyword>
<accession>A0A0R1WRD3</accession>
<dbReference type="STRING" id="1423755.FC40_GL000239"/>
<dbReference type="InterPro" id="IPR018077">
    <property type="entry name" value="Glyco_hydro_fam25_subgr"/>
</dbReference>
<evidence type="ECO:0000256" key="3">
    <source>
        <dbReference type="ARBA" id="ARBA00023295"/>
    </source>
</evidence>
<dbReference type="Gene3D" id="2.30.30.40">
    <property type="entry name" value="SH3 Domains"/>
    <property type="match status" value="1"/>
</dbReference>
<protein>
    <submittedName>
        <fullName evidence="6">Phage lysin</fullName>
    </submittedName>
</protein>
<dbReference type="GO" id="GO:0009253">
    <property type="term" value="P:peptidoglycan catabolic process"/>
    <property type="evidence" value="ECO:0007669"/>
    <property type="project" value="InterPro"/>
</dbReference>
<dbReference type="AlphaFoldDB" id="A0A0R1WRD3"/>
<dbReference type="SMART" id="SM00641">
    <property type="entry name" value="Glyco_25"/>
    <property type="match status" value="1"/>
</dbReference>
<keyword evidence="7" id="KW-1185">Reference proteome</keyword>
<proteinExistence type="inferred from homology"/>
<dbReference type="GO" id="GO:0016998">
    <property type="term" value="P:cell wall macromolecule catabolic process"/>
    <property type="evidence" value="ECO:0007669"/>
    <property type="project" value="InterPro"/>
</dbReference>
<dbReference type="eggNOG" id="COG3757">
    <property type="taxonomic scope" value="Bacteria"/>
</dbReference>
<evidence type="ECO:0000256" key="4">
    <source>
        <dbReference type="SAM" id="SignalP"/>
    </source>
</evidence>
<dbReference type="PATRIC" id="fig|1423755.3.peg.257"/>
<dbReference type="InterPro" id="IPR003646">
    <property type="entry name" value="SH3-like_bac-type"/>
</dbReference>
<dbReference type="SMART" id="SM00287">
    <property type="entry name" value="SH3b"/>
    <property type="match status" value="1"/>
</dbReference>
<dbReference type="Pfam" id="PF01183">
    <property type="entry name" value="Glyco_hydro_25"/>
    <property type="match status" value="1"/>
</dbReference>
<dbReference type="SUPFAM" id="SSF51445">
    <property type="entry name" value="(Trans)glycosidases"/>
    <property type="match status" value="1"/>
</dbReference>
<evidence type="ECO:0000313" key="7">
    <source>
        <dbReference type="Proteomes" id="UP000051054"/>
    </source>
</evidence>
<feature type="domain" description="SH3b" evidence="5">
    <location>
        <begin position="336"/>
        <end position="402"/>
    </location>
</feature>
<comment type="similarity">
    <text evidence="1">Belongs to the glycosyl hydrolase 25 family.</text>
</comment>
<sequence length="408" mass="45014">MMGLATLGAGLFLLAPNVNAAKGDFGVDWAVYQGANGKFGYAKDKFAISQIGGTTNGWSMYDQWTYPSQVQYTIAQGKRAHTYIWWQNVTTNAQADRVLDYFLPKIQTPKGSIVALDIESGYQNTNAIAHALQRIKSAGYTPVVYGYKNYLTNNTDLHYLAKQAQLWLAEYPNYNVTPTPNYNFFPSFENIGIFQFTSTYIAGGLDGDIDLTGITDNGYKKGEADNPKTQTPAVKAGIVADSTSKSDIKAGYTVKINFSAKNYATGQAIPSFVKGQPHEVLQVSGDKVLLADIMSWVKKSDIEILATNKASGNVELKRQTKDKWTDDLGVTWTKEKATFRITKGPLHLRWGASPRSSVISVLGNGSEIKYDAYAKTNGFTYVRQPRSNGQYGYIAVRDSQRNAYGTFK</sequence>
<reference evidence="6 7" key="1">
    <citation type="journal article" date="2015" name="Genome Announc.">
        <title>Expanding the biotechnology potential of lactobacilli through comparative genomics of 213 strains and associated genera.</title>
        <authorList>
            <person name="Sun Z."/>
            <person name="Harris H.M."/>
            <person name="McCann A."/>
            <person name="Guo C."/>
            <person name="Argimon S."/>
            <person name="Zhang W."/>
            <person name="Yang X."/>
            <person name="Jeffery I.B."/>
            <person name="Cooney J.C."/>
            <person name="Kagawa T.F."/>
            <person name="Liu W."/>
            <person name="Song Y."/>
            <person name="Salvetti E."/>
            <person name="Wrobel A."/>
            <person name="Rasinkangas P."/>
            <person name="Parkhill J."/>
            <person name="Rea M.C."/>
            <person name="O'Sullivan O."/>
            <person name="Ritari J."/>
            <person name="Douillard F.P."/>
            <person name="Paul Ross R."/>
            <person name="Yang R."/>
            <person name="Briner A.E."/>
            <person name="Felis G.E."/>
            <person name="de Vos W.M."/>
            <person name="Barrangou R."/>
            <person name="Klaenhammer T.R."/>
            <person name="Caufield P.W."/>
            <person name="Cui Y."/>
            <person name="Zhang H."/>
            <person name="O'Toole P.W."/>
        </authorList>
    </citation>
    <scope>NUCLEOTIDE SEQUENCE [LARGE SCALE GENOMIC DNA]</scope>
    <source>
        <strain evidence="6 7">DSM 18933</strain>
    </source>
</reference>
<dbReference type="EMBL" id="AZGD01000006">
    <property type="protein sequence ID" value="KRM20318.1"/>
    <property type="molecule type" value="Genomic_DNA"/>
</dbReference>
<dbReference type="GO" id="GO:0003796">
    <property type="term" value="F:lysozyme activity"/>
    <property type="evidence" value="ECO:0007669"/>
    <property type="project" value="InterPro"/>
</dbReference>